<name>A0AAJ7RB87_CEPCN</name>
<keyword evidence="1 9" id="KW-0378">Hydrolase</keyword>
<dbReference type="AlphaFoldDB" id="A0AAJ7RB87"/>
<dbReference type="PANTHER" id="PTHR43856">
    <property type="entry name" value="CARDIOLIPIN HYDROLASE"/>
    <property type="match status" value="1"/>
</dbReference>
<dbReference type="KEGG" id="ccin:107264663"/>
<evidence type="ECO:0000256" key="5">
    <source>
        <dbReference type="ARBA" id="ARBA00040549"/>
    </source>
</evidence>
<dbReference type="GO" id="GO:0016042">
    <property type="term" value="P:lipid catabolic process"/>
    <property type="evidence" value="ECO:0007669"/>
    <property type="project" value="UniProtKB-KW"/>
</dbReference>
<evidence type="ECO:0000256" key="6">
    <source>
        <dbReference type="ARBA" id="ARBA00043167"/>
    </source>
</evidence>
<dbReference type="InterPro" id="IPR025202">
    <property type="entry name" value="PLD-like_dom"/>
</dbReference>
<dbReference type="Gene3D" id="3.30.870.10">
    <property type="entry name" value="Endonuclease Chain A"/>
    <property type="match status" value="1"/>
</dbReference>
<evidence type="ECO:0000256" key="1">
    <source>
        <dbReference type="ARBA" id="ARBA00022801"/>
    </source>
</evidence>
<sequence length="211" mass="23831">MTINNVVKTTAIIVTGAVVSEFVWQLYKRHRDAAKSETAVHEVLFFSEESALCRPHVNTRIPCRKPNCAVAALQRIIAHLNSSKKTLDICVYLMTCEDLARAVVNAHKRNVTIRIILDATMAENNGGRNPILMFHKAGISLRLKRSPYMMHHKFAIVDGSLLLTGSLNWTMQALNGNFDNMIVTNEKKIVEPFVREFSKIWLSLNANNEKN</sequence>
<dbReference type="CDD" id="cd09171">
    <property type="entry name" value="PLDc_vPLD6_like"/>
    <property type="match status" value="1"/>
</dbReference>
<dbReference type="PANTHER" id="PTHR43856:SF1">
    <property type="entry name" value="MITOCHONDRIAL CARDIOLIPIN HYDROLASE"/>
    <property type="match status" value="1"/>
</dbReference>
<dbReference type="Proteomes" id="UP000694920">
    <property type="component" value="Unplaced"/>
</dbReference>
<evidence type="ECO:0000313" key="8">
    <source>
        <dbReference type="Proteomes" id="UP000694920"/>
    </source>
</evidence>
<dbReference type="InterPro" id="IPR001736">
    <property type="entry name" value="PLipase_D/transphosphatidylase"/>
</dbReference>
<organism evidence="8 9">
    <name type="scientific">Cephus cinctus</name>
    <name type="common">Wheat stem sawfly</name>
    <dbReference type="NCBI Taxonomy" id="211228"/>
    <lineage>
        <taxon>Eukaryota</taxon>
        <taxon>Metazoa</taxon>
        <taxon>Ecdysozoa</taxon>
        <taxon>Arthropoda</taxon>
        <taxon>Hexapoda</taxon>
        <taxon>Insecta</taxon>
        <taxon>Pterygota</taxon>
        <taxon>Neoptera</taxon>
        <taxon>Endopterygota</taxon>
        <taxon>Hymenoptera</taxon>
        <taxon>Cephoidea</taxon>
        <taxon>Cephidae</taxon>
        <taxon>Cephus</taxon>
    </lineage>
</organism>
<keyword evidence="8" id="KW-1185">Reference proteome</keyword>
<dbReference type="GO" id="GO:0034587">
    <property type="term" value="P:piRNA processing"/>
    <property type="evidence" value="ECO:0007669"/>
    <property type="project" value="TreeGrafter"/>
</dbReference>
<evidence type="ECO:0000256" key="4">
    <source>
        <dbReference type="ARBA" id="ARBA00038012"/>
    </source>
</evidence>
<dbReference type="Pfam" id="PF13091">
    <property type="entry name" value="PLDc_2"/>
    <property type="match status" value="1"/>
</dbReference>
<evidence type="ECO:0000256" key="3">
    <source>
        <dbReference type="ARBA" id="ARBA00023098"/>
    </source>
</evidence>
<dbReference type="GO" id="GO:0005739">
    <property type="term" value="C:mitochondrion"/>
    <property type="evidence" value="ECO:0007669"/>
    <property type="project" value="TreeGrafter"/>
</dbReference>
<dbReference type="PROSITE" id="PS50035">
    <property type="entry name" value="PLD"/>
    <property type="match status" value="1"/>
</dbReference>
<proteinExistence type="inferred from homology"/>
<keyword evidence="3" id="KW-0443">Lipid metabolism</keyword>
<dbReference type="RefSeq" id="XP_024937704.1">
    <property type="nucleotide sequence ID" value="XM_025081936.1"/>
</dbReference>
<keyword evidence="2" id="KW-0442">Lipid degradation</keyword>
<gene>
    <name evidence="9" type="primary">LOC107264663</name>
</gene>
<protein>
    <recommendedName>
        <fullName evidence="5">Mitochondrial cardiolipin hydrolase</fullName>
    </recommendedName>
    <alternativeName>
        <fullName evidence="6">Mitochondrial phospholipase</fullName>
    </alternativeName>
</protein>
<evidence type="ECO:0000313" key="9">
    <source>
        <dbReference type="RefSeq" id="XP_024937704.1"/>
    </source>
</evidence>
<dbReference type="InterPro" id="IPR051406">
    <property type="entry name" value="PLD_domain"/>
</dbReference>
<evidence type="ECO:0000259" key="7">
    <source>
        <dbReference type="PROSITE" id="PS50035"/>
    </source>
</evidence>
<dbReference type="CTD" id="34609"/>
<dbReference type="GO" id="GO:0016891">
    <property type="term" value="F:RNA endonuclease activity producing 5'-phosphomonoesters, hydrolytic mechanism"/>
    <property type="evidence" value="ECO:0007669"/>
    <property type="project" value="TreeGrafter"/>
</dbReference>
<dbReference type="SUPFAM" id="SSF56024">
    <property type="entry name" value="Phospholipase D/nuclease"/>
    <property type="match status" value="1"/>
</dbReference>
<dbReference type="SMART" id="SM00155">
    <property type="entry name" value="PLDc"/>
    <property type="match status" value="1"/>
</dbReference>
<feature type="domain" description="PLD phosphodiesterase" evidence="7">
    <location>
        <begin position="146"/>
        <end position="173"/>
    </location>
</feature>
<reference evidence="9" key="1">
    <citation type="submission" date="2025-08" db="UniProtKB">
        <authorList>
            <consortium name="RefSeq"/>
        </authorList>
    </citation>
    <scope>IDENTIFICATION</scope>
</reference>
<comment type="similarity">
    <text evidence="4">Belongs to the phospholipase D family. MitoPLD/Zucchini subfamily.</text>
</comment>
<accession>A0AAJ7RB87</accession>
<dbReference type="GeneID" id="107264663"/>
<evidence type="ECO:0000256" key="2">
    <source>
        <dbReference type="ARBA" id="ARBA00022963"/>
    </source>
</evidence>